<evidence type="ECO:0000256" key="2">
    <source>
        <dbReference type="ARBA" id="ARBA00010186"/>
    </source>
</evidence>
<dbReference type="PANTHER" id="PTHR11225:SF4">
    <property type="entry name" value="NUCLEAR PORE COMPLEX PROTEIN NUP93"/>
    <property type="match status" value="1"/>
</dbReference>
<protein>
    <submittedName>
        <fullName evidence="5">Nup93/Nic96-domain-containing protein</fullName>
    </submittedName>
</protein>
<feature type="compositionally biased region" description="Polar residues" evidence="4">
    <location>
        <begin position="16"/>
        <end position="25"/>
    </location>
</feature>
<sequence>MSLFAQRPLDGGVGSRPSTLPPSNTNGDLGAAAAMDLDNLLVQSSLLAAQIDRPEGIPLLNRSVFEIEEDATRMADAEQRAGVDESAGYRMLAQGGFDAQATGSDLDHVQAQAREERQEPLGDTDVRGYLEHQQHLIAMSAVDDAIQFVRRLQRTAAHAAMRRQRCKFKAAARSCLAAAARQHRPTQLQSEFNAAPRAALARSGCCQGAAQDAANRRMQAYEREAWRKIRAANGDAAPQLTGRATPLLASLRADRGRSGASLAGGGGVFAGGRSQLTRQVPSNCARKALLASLRADRGRGGGGGASLAGGGGVFAGGRSQLTRQMLVHAKAVRALNEADASGATLAALGGSAGERRFAVLKVFEAAAAELVPPNAVSGPSVAYRRLWELLRTMLEPTPADSAADKDEDRWRRGALRYLEEVYYAVLNDRVNKAVQRGELEMARAASDAGATSLRGRVEAAAELDELRGHVSGAAAAPKLAGRAPLWPAVYQCLRCGSPALAQEVVQSAMAADIPDASLSDVALALGAEAGDRGAADMETVRDNLRHEYEALKGAAAAHAQARNGGAVDPPPQPNPYKQLVLNLLLKEEAGRTLQLNHVTVQRCDGYFVLLHEFADEAMATGNDPVEKGLLTTVEDYMWFKLRFCVSHEVTAGREFTLKLLQQEVTVKYGAAHFDKGGHTPYLYASILAMCQLFGEAARYLRRAQEVVAAVHVTIALAAVKALTDDTATRPFDAKYLPEEDAVEDELQMARAGGEGGGKGGRLLKALVLAYTQCIQGSDPVVALHYLYRLRGRRAASNEPDDFQASAQNAQEQAARLLLETRAYSELAGELDDNGQRTGQGQLARLMNEEEVGAVLRLAGDMAQQQGLTLDAIQLYGMAGQFRAVLELFNQTVLQLYSLADQFRAVLEVFNQTLLQLLVPTDDNAERRRQEAERAGHFFNVHFGPRSGGSTYVLNQVLQQDPQRQQLAFFECLLKLVMFFDRVRAGTHSEALAILDETGLLPRSEVEVQERVARFHNLHPGLRARYPQILAGAMESLYQRYQDLAKRTRAIGEGGWATGGAPATHQLRDTKQRAQVLVTFTAMLGAAVPPQTLSHISGLEESMDRDATRKENHYIHDRRMEARHVDPHSLESPGGRKRPNLPQRHHKVAQPPAAEKRHGTGAHNWGSLEEVALGEADAQLEAEQEQETIAGEEGWEGQPGGAGEWAGGLEGGQGGGGANTEYTLASQQKRMVEIRAIALSQRLMRRVLLNAGAIDGGVIACQQPLSTAAASGCQARQRRRRSTGGATAPCDSGTMT</sequence>
<accession>A0A836CLK7</accession>
<evidence type="ECO:0000313" key="5">
    <source>
        <dbReference type="EMBL" id="KAG5191050.1"/>
    </source>
</evidence>
<feature type="region of interest" description="Disordered" evidence="4">
    <location>
        <begin position="1178"/>
        <end position="1203"/>
    </location>
</feature>
<feature type="compositionally biased region" description="Basic and acidic residues" evidence="4">
    <location>
        <begin position="1114"/>
        <end position="1128"/>
    </location>
</feature>
<dbReference type="GO" id="GO:0006606">
    <property type="term" value="P:protein import into nucleus"/>
    <property type="evidence" value="ECO:0007669"/>
    <property type="project" value="TreeGrafter"/>
</dbReference>
<comment type="subcellular location">
    <subcellularLocation>
        <location evidence="1">Nucleus envelope</location>
    </subcellularLocation>
</comment>
<dbReference type="Proteomes" id="UP000664859">
    <property type="component" value="Unassembled WGS sequence"/>
</dbReference>
<reference evidence="5" key="1">
    <citation type="submission" date="2021-02" db="EMBL/GenBank/DDBJ databases">
        <title>First Annotated Genome of the Yellow-green Alga Tribonema minus.</title>
        <authorList>
            <person name="Mahan K.M."/>
        </authorList>
    </citation>
    <scope>NUCLEOTIDE SEQUENCE</scope>
    <source>
        <strain evidence="5">UTEX B ZZ1240</strain>
    </source>
</reference>
<feature type="region of interest" description="Disordered" evidence="4">
    <location>
        <begin position="1114"/>
        <end position="1162"/>
    </location>
</feature>
<evidence type="ECO:0000256" key="4">
    <source>
        <dbReference type="SAM" id="MobiDB-lite"/>
    </source>
</evidence>
<comment type="caution">
    <text evidence="5">The sequence shown here is derived from an EMBL/GenBank/DDBJ whole genome shotgun (WGS) entry which is preliminary data.</text>
</comment>
<dbReference type="GO" id="GO:0005643">
    <property type="term" value="C:nuclear pore"/>
    <property type="evidence" value="ECO:0007669"/>
    <property type="project" value="InterPro"/>
</dbReference>
<dbReference type="GO" id="GO:0016973">
    <property type="term" value="P:poly(A)+ mRNA export from nucleus"/>
    <property type="evidence" value="ECO:0007669"/>
    <property type="project" value="TreeGrafter"/>
</dbReference>
<name>A0A836CLK7_9STRA</name>
<keyword evidence="3" id="KW-0539">Nucleus</keyword>
<evidence type="ECO:0000256" key="3">
    <source>
        <dbReference type="ARBA" id="ARBA00023242"/>
    </source>
</evidence>
<dbReference type="Pfam" id="PF04097">
    <property type="entry name" value="Nic96"/>
    <property type="match status" value="1"/>
</dbReference>
<evidence type="ECO:0000256" key="1">
    <source>
        <dbReference type="ARBA" id="ARBA00004259"/>
    </source>
</evidence>
<dbReference type="EMBL" id="JAFCMP010000024">
    <property type="protein sequence ID" value="KAG5191050.1"/>
    <property type="molecule type" value="Genomic_DNA"/>
</dbReference>
<dbReference type="InterPro" id="IPR007231">
    <property type="entry name" value="Nucleoporin_int_Nup93/Nic96"/>
</dbReference>
<proteinExistence type="inferred from homology"/>
<dbReference type="OrthoDB" id="1918363at2759"/>
<dbReference type="PANTHER" id="PTHR11225">
    <property type="entry name" value="NUCLEAR PORE COMPLEX PROTEIN NUP93 NUCLEOPORIN NUP93 DEAD EYE PROTEIN"/>
    <property type="match status" value="1"/>
</dbReference>
<organism evidence="5 6">
    <name type="scientific">Tribonema minus</name>
    <dbReference type="NCBI Taxonomy" id="303371"/>
    <lineage>
        <taxon>Eukaryota</taxon>
        <taxon>Sar</taxon>
        <taxon>Stramenopiles</taxon>
        <taxon>Ochrophyta</taxon>
        <taxon>PX clade</taxon>
        <taxon>Xanthophyceae</taxon>
        <taxon>Tribonematales</taxon>
        <taxon>Tribonemataceae</taxon>
        <taxon>Tribonema</taxon>
    </lineage>
</organism>
<evidence type="ECO:0000313" key="6">
    <source>
        <dbReference type="Proteomes" id="UP000664859"/>
    </source>
</evidence>
<feature type="region of interest" description="Disordered" evidence="4">
    <location>
        <begin position="1"/>
        <end position="27"/>
    </location>
</feature>
<feature type="region of interest" description="Disordered" evidence="4">
    <location>
        <begin position="1271"/>
        <end position="1295"/>
    </location>
</feature>
<dbReference type="GO" id="GO:0017056">
    <property type="term" value="F:structural constituent of nuclear pore"/>
    <property type="evidence" value="ECO:0007669"/>
    <property type="project" value="InterPro"/>
</dbReference>
<comment type="similarity">
    <text evidence="2">Belongs to the nucleoporin interacting component (NIC) family.</text>
</comment>
<gene>
    <name evidence="5" type="ORF">JKP88DRAFT_261895</name>
</gene>
<feature type="compositionally biased region" description="Basic residues" evidence="4">
    <location>
        <begin position="1134"/>
        <end position="1147"/>
    </location>
</feature>
<keyword evidence="6" id="KW-1185">Reference proteome</keyword>